<dbReference type="SUPFAM" id="SSF56801">
    <property type="entry name" value="Acetyl-CoA synthetase-like"/>
    <property type="match status" value="1"/>
</dbReference>
<dbReference type="EC" id="6.2.1.3" evidence="5"/>
<dbReference type="GO" id="GO:0004467">
    <property type="term" value="F:long-chain fatty acid-CoA ligase activity"/>
    <property type="evidence" value="ECO:0007669"/>
    <property type="project" value="UniProtKB-EC"/>
</dbReference>
<accession>A0A644TLE4</accession>
<dbReference type="EMBL" id="VSSQ01000038">
    <property type="protein sequence ID" value="MPL67778.1"/>
    <property type="molecule type" value="Genomic_DNA"/>
</dbReference>
<dbReference type="PANTHER" id="PTHR43272:SF33">
    <property type="entry name" value="AMP-BINDING DOMAIN-CONTAINING PROTEIN-RELATED"/>
    <property type="match status" value="1"/>
</dbReference>
<evidence type="ECO:0000256" key="2">
    <source>
        <dbReference type="ARBA" id="ARBA00022840"/>
    </source>
</evidence>
<evidence type="ECO:0000256" key="1">
    <source>
        <dbReference type="ARBA" id="ARBA00022741"/>
    </source>
</evidence>
<dbReference type="Pfam" id="PF00501">
    <property type="entry name" value="AMP-binding"/>
    <property type="match status" value="1"/>
</dbReference>
<name>A0A644TLE4_9ZZZZ</name>
<dbReference type="AlphaFoldDB" id="A0A644TLE4"/>
<protein>
    <submittedName>
        <fullName evidence="5">Long-chain-fatty-acid--CoA ligase FadD15</fullName>
        <ecNumber evidence="5">6.2.1.3</ecNumber>
    </submittedName>
</protein>
<dbReference type="InterPro" id="IPR000873">
    <property type="entry name" value="AMP-dep_synth/lig_dom"/>
</dbReference>
<evidence type="ECO:0000259" key="4">
    <source>
        <dbReference type="Pfam" id="PF00501"/>
    </source>
</evidence>
<dbReference type="GO" id="GO:0016020">
    <property type="term" value="C:membrane"/>
    <property type="evidence" value="ECO:0007669"/>
    <property type="project" value="TreeGrafter"/>
</dbReference>
<comment type="caution">
    <text evidence="5">The sequence shown here is derived from an EMBL/GenBank/DDBJ whole genome shotgun (WGS) entry which is preliminary data.</text>
</comment>
<feature type="region of interest" description="Disordered" evidence="3">
    <location>
        <begin position="130"/>
        <end position="154"/>
    </location>
</feature>
<keyword evidence="2" id="KW-0067">ATP-binding</keyword>
<organism evidence="5">
    <name type="scientific">bioreactor metagenome</name>
    <dbReference type="NCBI Taxonomy" id="1076179"/>
    <lineage>
        <taxon>unclassified sequences</taxon>
        <taxon>metagenomes</taxon>
        <taxon>ecological metagenomes</taxon>
    </lineage>
</organism>
<keyword evidence="5" id="KW-0436">Ligase</keyword>
<evidence type="ECO:0000313" key="5">
    <source>
        <dbReference type="EMBL" id="MPL67778.1"/>
    </source>
</evidence>
<dbReference type="Gene3D" id="3.40.50.12780">
    <property type="entry name" value="N-terminal domain of ligase-like"/>
    <property type="match status" value="1"/>
</dbReference>
<sequence length="677" mass="73341">MEESLIALINDAASSWPSGAYALGKTDSGWEAHSFGETRDKARAFAAWLLDRGYSPGQKGAILGEGSPEWIQGEFGLLFAGLVSVPLSAKLTIDELRYRLSHSESAIFLVSSNLLDKALAALATPGEADIARPAGGDNGLRTPQAKTRTSGITDAPPPALVCLDSNLSREKLRAKVKNTGLDWDSLTFLSQAIEQGKTALRDRPGLANRMDSIARSLRPDSLAFICYTSGTSDNPKAVMLSHRNIRANSHDAFVQFHTPRYKTLIVLPADHAFIHTVAIFTALWCGVALYFLDSRGGTMAGIRNIAGNIQECQPDFMLTVPALSANIQKRILAGVKAKGPILQRIFEAGIEAETERLGNGYRRPSLARRLGLLPASLIARLFVFPSIRKKVFGSRIKFCVSGGARSPADQERFFTALGLPLLAGYGLTEASPIVSANVLGCAKFGTVGKPMPSVRVAILDEAGNRLAPGQPGEIAVLGDSVMLGYYKNPYDTARAISDGWLRTGDLGFLDEEGFLSVLGRIRSLLISDAGEKYSPEEIEESILGSTELIEQVMVWCDHKKYPCALVWPDPEKIKAFAAANGLDEPLEVLRALIGEFYAFRADPQAKKPQKAWTPGTFQIIPAPFNEKDGTLNSTLKIVRHRAALVYGDLLAYSYTPEGSNADNPRNRKTLASLLKKP</sequence>
<evidence type="ECO:0000256" key="3">
    <source>
        <dbReference type="SAM" id="MobiDB-lite"/>
    </source>
</evidence>
<reference evidence="5" key="1">
    <citation type="submission" date="2019-08" db="EMBL/GenBank/DDBJ databases">
        <authorList>
            <person name="Kucharzyk K."/>
            <person name="Murdoch R.W."/>
            <person name="Higgins S."/>
            <person name="Loffler F."/>
        </authorList>
    </citation>
    <scope>NUCLEOTIDE SEQUENCE</scope>
</reference>
<feature type="domain" description="AMP-dependent synthetase/ligase" evidence="4">
    <location>
        <begin position="13"/>
        <end position="486"/>
    </location>
</feature>
<dbReference type="InterPro" id="IPR042099">
    <property type="entry name" value="ANL_N_sf"/>
</dbReference>
<proteinExistence type="predicted"/>
<feature type="region of interest" description="Disordered" evidence="3">
    <location>
        <begin position="657"/>
        <end position="677"/>
    </location>
</feature>
<dbReference type="Pfam" id="PF23562">
    <property type="entry name" value="AMP-binding_C_3"/>
    <property type="match status" value="1"/>
</dbReference>
<dbReference type="GO" id="GO:0005524">
    <property type="term" value="F:ATP binding"/>
    <property type="evidence" value="ECO:0007669"/>
    <property type="project" value="UniProtKB-KW"/>
</dbReference>
<keyword evidence="1" id="KW-0547">Nucleotide-binding</keyword>
<dbReference type="PANTHER" id="PTHR43272">
    <property type="entry name" value="LONG-CHAIN-FATTY-ACID--COA LIGASE"/>
    <property type="match status" value="1"/>
</dbReference>
<gene>
    <name evidence="5" type="ORF">SDC9_13481</name>
</gene>